<dbReference type="AlphaFoldDB" id="A0A3D9HHK7"/>
<evidence type="ECO:0000313" key="3">
    <source>
        <dbReference type="Proteomes" id="UP000256629"/>
    </source>
</evidence>
<keyword evidence="1" id="KW-1133">Transmembrane helix</keyword>
<feature type="transmembrane region" description="Helical" evidence="1">
    <location>
        <begin position="54"/>
        <end position="71"/>
    </location>
</feature>
<gene>
    <name evidence="2" type="ORF">DFQ02_103284</name>
</gene>
<feature type="transmembrane region" description="Helical" evidence="1">
    <location>
        <begin position="324"/>
        <end position="347"/>
    </location>
</feature>
<dbReference type="EMBL" id="QRDX01000003">
    <property type="protein sequence ID" value="RED48953.1"/>
    <property type="molecule type" value="Genomic_DNA"/>
</dbReference>
<keyword evidence="3" id="KW-1185">Reference proteome</keyword>
<dbReference type="Proteomes" id="UP000256629">
    <property type="component" value="Unassembled WGS sequence"/>
</dbReference>
<keyword evidence="1" id="KW-0472">Membrane</keyword>
<sequence>MSKKDSQQSEEVDLGQLFKLIGNAFDRFFKFIGNIFIGIYKVVLLLFIHIYQRFVWYAAALVLGGLIGFVIDKSSDKLYGANMFIETNFNSARQVYENLKQLHQLASVDKDTLELAKLFDISASEASKLKGFYIEPDLDENNIAEKYSTFYSRLDSISRLEMTYDRYRESLTPYDFKIHRIGVASTDKNIYKKIEKAFTDQLSGNPYLQELLEVNKLNLNLKDKVLVTQLEKTDSLVGEYLKIRISEAKKQQIPNSGTNLYMGNAESTNLIVDESKIIEKRLELENQRLKINEALVEKKNVVNILAGFPNSGYDISKWTDKKKIILPIVLFLATLLVFSMIGFAKFLKSQSETLN</sequence>
<dbReference type="RefSeq" id="WP_116040321.1">
    <property type="nucleotide sequence ID" value="NZ_QRDX01000003.1"/>
</dbReference>
<accession>A0A3D9HHK7</accession>
<keyword evidence="1" id="KW-0812">Transmembrane</keyword>
<dbReference type="OrthoDB" id="1452530at2"/>
<feature type="transmembrane region" description="Helical" evidence="1">
    <location>
        <begin position="28"/>
        <end position="48"/>
    </location>
</feature>
<comment type="caution">
    <text evidence="2">The sequence shown here is derived from an EMBL/GenBank/DDBJ whole genome shotgun (WGS) entry which is preliminary data.</text>
</comment>
<proteinExistence type="predicted"/>
<evidence type="ECO:0000256" key="1">
    <source>
        <dbReference type="SAM" id="Phobius"/>
    </source>
</evidence>
<organism evidence="2 3">
    <name type="scientific">Seonamhaeicola aphaedonensis</name>
    <dbReference type="NCBI Taxonomy" id="1461338"/>
    <lineage>
        <taxon>Bacteria</taxon>
        <taxon>Pseudomonadati</taxon>
        <taxon>Bacteroidota</taxon>
        <taxon>Flavobacteriia</taxon>
        <taxon>Flavobacteriales</taxon>
        <taxon>Flavobacteriaceae</taxon>
    </lineage>
</organism>
<name>A0A3D9HHK7_9FLAO</name>
<evidence type="ECO:0008006" key="4">
    <source>
        <dbReference type="Google" id="ProtNLM"/>
    </source>
</evidence>
<reference evidence="2 3" key="1">
    <citation type="submission" date="2018-07" db="EMBL/GenBank/DDBJ databases">
        <title>Genomic Encyclopedia of Type Strains, Phase III (KMG-III): the genomes of soil and plant-associated and newly described type strains.</title>
        <authorList>
            <person name="Whitman W."/>
        </authorList>
    </citation>
    <scope>NUCLEOTIDE SEQUENCE [LARGE SCALE GENOMIC DNA]</scope>
    <source>
        <strain evidence="2 3">CECT 8487</strain>
    </source>
</reference>
<evidence type="ECO:0000313" key="2">
    <source>
        <dbReference type="EMBL" id="RED48953.1"/>
    </source>
</evidence>
<protein>
    <recommendedName>
        <fullName evidence="4">Subunit length determinant protein</fullName>
    </recommendedName>
</protein>